<keyword evidence="2" id="KW-1185">Reference proteome</keyword>
<gene>
    <name evidence="1" type="ORF">CIB84_001010</name>
</gene>
<dbReference type="Proteomes" id="UP000237246">
    <property type="component" value="Unassembled WGS sequence"/>
</dbReference>
<dbReference type="EMBL" id="PPHD01000654">
    <property type="protein sequence ID" value="POI35238.1"/>
    <property type="molecule type" value="Genomic_DNA"/>
</dbReference>
<accession>A0A2P4TFW7</accession>
<protein>
    <submittedName>
        <fullName evidence="1">Uncharacterized protein</fullName>
    </submittedName>
</protein>
<evidence type="ECO:0000313" key="2">
    <source>
        <dbReference type="Proteomes" id="UP000237246"/>
    </source>
</evidence>
<comment type="caution">
    <text evidence="1">The sequence shown here is derived from an EMBL/GenBank/DDBJ whole genome shotgun (WGS) entry which is preliminary data.</text>
</comment>
<reference evidence="1 2" key="1">
    <citation type="submission" date="2018-01" db="EMBL/GenBank/DDBJ databases">
        <title>Comparison of the Chinese Bamboo Partridge and Red Junglefowl genome sequences highlights the importance of demography in genome evolution.</title>
        <authorList>
            <person name="Tiley G.P."/>
            <person name="Kimball R.T."/>
            <person name="Braun E.L."/>
            <person name="Burleigh J.G."/>
        </authorList>
    </citation>
    <scope>NUCLEOTIDE SEQUENCE [LARGE SCALE GENOMIC DNA]</scope>
    <source>
        <strain evidence="1">RTK389</strain>
        <tissue evidence="1">Blood</tissue>
    </source>
</reference>
<dbReference type="AlphaFoldDB" id="A0A2P4TFW7"/>
<evidence type="ECO:0000313" key="1">
    <source>
        <dbReference type="EMBL" id="POI35238.1"/>
    </source>
</evidence>
<sequence>MPWDECVPAGLAELHGAARGGIDRIDGSCCSVLLSKKVQLPAHPAALGSALEGLSRKRVSAPITSGYRLGHTVCVWLLRNINKYE</sequence>
<proteinExistence type="predicted"/>
<name>A0A2P4TFW7_BAMTH</name>
<organism evidence="1 2">
    <name type="scientific">Bambusicola thoracicus</name>
    <name type="common">Chinese bamboo-partridge</name>
    <name type="synonym">Perdix thoracica</name>
    <dbReference type="NCBI Taxonomy" id="9083"/>
    <lineage>
        <taxon>Eukaryota</taxon>
        <taxon>Metazoa</taxon>
        <taxon>Chordata</taxon>
        <taxon>Craniata</taxon>
        <taxon>Vertebrata</taxon>
        <taxon>Euteleostomi</taxon>
        <taxon>Archelosauria</taxon>
        <taxon>Archosauria</taxon>
        <taxon>Dinosauria</taxon>
        <taxon>Saurischia</taxon>
        <taxon>Theropoda</taxon>
        <taxon>Coelurosauria</taxon>
        <taxon>Aves</taxon>
        <taxon>Neognathae</taxon>
        <taxon>Galloanserae</taxon>
        <taxon>Galliformes</taxon>
        <taxon>Phasianidae</taxon>
        <taxon>Perdicinae</taxon>
        <taxon>Bambusicola</taxon>
    </lineage>
</organism>